<feature type="region of interest" description="Disordered" evidence="1">
    <location>
        <begin position="41"/>
        <end position="66"/>
    </location>
</feature>
<feature type="compositionally biased region" description="Basic and acidic residues" evidence="1">
    <location>
        <begin position="183"/>
        <end position="194"/>
    </location>
</feature>
<feature type="compositionally biased region" description="Low complexity" evidence="1">
    <location>
        <begin position="44"/>
        <end position="59"/>
    </location>
</feature>
<feature type="region of interest" description="Disordered" evidence="1">
    <location>
        <begin position="331"/>
        <end position="395"/>
    </location>
</feature>
<sequence>SPLQKDSQNNAKYHHPEQNIEIVTKENSVSEIRIYSTPQNINVSHNNTSTETYSTYNQSRAKDSQDNKIEEIHYAATDLLYPRGQSDQKVDRTDFEETNSSSKSRPQSTSVVLIIPPKQSLPEGTTENPSATDPQQTIYKRTDFEQRETQSDSQSPARTAMAPSSGGTPVITKTVGDVPSSDLRQHQDKTRTDVKTANSTVANSNKNNHTSTSASNASSVNSNSVETTQSTNVTSTTSSSTQSNSNVSISAESKTAKLEKKESFSEDNSEPLYDDVITYAARKAKRTAAEKRYSTFSAPQLFESLNKELTRNAATFTQNLLSKYSSKSLSSGELAQPQIQHPLPPPPIPNLPPPKNILGKIGSGSIKSRRSVSEYPSTTNSTTSSGGSQQYGQTNHQVNNNVYNDIEQRDKFRLSSIGQGNHYKGNQKNASLIYDDTLSIISSNYGRSMVDGKVNGFMEGEFEDEEPLYDDVLNLLLPDSDSGVDTEDSPPPPLPTQGPPVHLSPRVSMELQALNFPLFP</sequence>
<feature type="compositionally biased region" description="Pro residues" evidence="1">
    <location>
        <begin position="342"/>
        <end position="355"/>
    </location>
</feature>
<evidence type="ECO:0000313" key="2">
    <source>
        <dbReference type="EMBL" id="CAG7734349.1"/>
    </source>
</evidence>
<feature type="compositionally biased region" description="Basic and acidic residues" evidence="1">
    <location>
        <begin position="254"/>
        <end position="264"/>
    </location>
</feature>
<dbReference type="Proteomes" id="UP000708208">
    <property type="component" value="Unassembled WGS sequence"/>
</dbReference>
<reference evidence="2" key="1">
    <citation type="submission" date="2021-06" db="EMBL/GenBank/DDBJ databases">
        <authorList>
            <person name="Hodson N. C."/>
            <person name="Mongue J. A."/>
            <person name="Jaron S. K."/>
        </authorList>
    </citation>
    <scope>NUCLEOTIDE SEQUENCE</scope>
</reference>
<organism evidence="2 3">
    <name type="scientific">Allacma fusca</name>
    <dbReference type="NCBI Taxonomy" id="39272"/>
    <lineage>
        <taxon>Eukaryota</taxon>
        <taxon>Metazoa</taxon>
        <taxon>Ecdysozoa</taxon>
        <taxon>Arthropoda</taxon>
        <taxon>Hexapoda</taxon>
        <taxon>Collembola</taxon>
        <taxon>Symphypleona</taxon>
        <taxon>Sminthuridae</taxon>
        <taxon>Allacma</taxon>
    </lineage>
</organism>
<keyword evidence="3" id="KW-1185">Reference proteome</keyword>
<dbReference type="AlphaFoldDB" id="A0A8J2KFW4"/>
<feature type="region of interest" description="Disordered" evidence="1">
    <location>
        <begin position="79"/>
        <end position="112"/>
    </location>
</feature>
<feature type="compositionally biased region" description="Pro residues" evidence="1">
    <location>
        <begin position="489"/>
        <end position="498"/>
    </location>
</feature>
<feature type="compositionally biased region" description="Low complexity" evidence="1">
    <location>
        <begin position="377"/>
        <end position="395"/>
    </location>
</feature>
<feature type="region of interest" description="Disordered" evidence="1">
    <location>
        <begin position="119"/>
        <end position="138"/>
    </location>
</feature>
<feature type="compositionally biased region" description="Low complexity" evidence="1">
    <location>
        <begin position="331"/>
        <end position="341"/>
    </location>
</feature>
<evidence type="ECO:0000256" key="1">
    <source>
        <dbReference type="SAM" id="MobiDB-lite"/>
    </source>
</evidence>
<comment type="caution">
    <text evidence="2">The sequence shown here is derived from an EMBL/GenBank/DDBJ whole genome shotgun (WGS) entry which is preliminary data.</text>
</comment>
<accession>A0A8J2KFW4</accession>
<feature type="region of interest" description="Disordered" evidence="1">
    <location>
        <begin position="478"/>
        <end position="503"/>
    </location>
</feature>
<name>A0A8J2KFW4_9HEXA</name>
<feature type="compositionally biased region" description="Polar residues" evidence="1">
    <location>
        <begin position="122"/>
        <end position="138"/>
    </location>
</feature>
<dbReference type="EMBL" id="CAJVCH010267551">
    <property type="protein sequence ID" value="CAG7734349.1"/>
    <property type="molecule type" value="Genomic_DNA"/>
</dbReference>
<feature type="compositionally biased region" description="Polar residues" evidence="1">
    <location>
        <begin position="1"/>
        <end position="11"/>
    </location>
</feature>
<gene>
    <name evidence="2" type="ORF">AFUS01_LOCUS22745</name>
</gene>
<evidence type="ECO:0000313" key="3">
    <source>
        <dbReference type="Proteomes" id="UP000708208"/>
    </source>
</evidence>
<protein>
    <submittedName>
        <fullName evidence="2">Uncharacterized protein</fullName>
    </submittedName>
</protein>
<feature type="non-terminal residue" evidence="2">
    <location>
        <position position="1"/>
    </location>
</feature>
<feature type="region of interest" description="Disordered" evidence="1">
    <location>
        <begin position="145"/>
        <end position="269"/>
    </location>
</feature>
<feature type="compositionally biased region" description="Basic and acidic residues" evidence="1">
    <location>
        <begin position="86"/>
        <end position="95"/>
    </location>
</feature>
<feature type="region of interest" description="Disordered" evidence="1">
    <location>
        <begin position="1"/>
        <end position="24"/>
    </location>
</feature>
<feature type="non-terminal residue" evidence="2">
    <location>
        <position position="520"/>
    </location>
</feature>
<proteinExistence type="predicted"/>
<feature type="compositionally biased region" description="Low complexity" evidence="1">
    <location>
        <begin position="202"/>
        <end position="251"/>
    </location>
</feature>
<feature type="compositionally biased region" description="Polar residues" evidence="1">
    <location>
        <begin position="98"/>
        <end position="111"/>
    </location>
</feature>